<dbReference type="EMBL" id="JACHGN010000006">
    <property type="protein sequence ID" value="MBB5133639.1"/>
    <property type="molecule type" value="Genomic_DNA"/>
</dbReference>
<dbReference type="AlphaFoldDB" id="A0A840P3S8"/>
<dbReference type="Proteomes" id="UP000578449">
    <property type="component" value="Unassembled WGS sequence"/>
</dbReference>
<comment type="caution">
    <text evidence="1">The sequence shown here is derived from an EMBL/GenBank/DDBJ whole genome shotgun (WGS) entry which is preliminary data.</text>
</comment>
<evidence type="ECO:0000313" key="2">
    <source>
        <dbReference type="Proteomes" id="UP000578449"/>
    </source>
</evidence>
<accession>A0A840P3S8</accession>
<keyword evidence="2" id="KW-1185">Reference proteome</keyword>
<sequence>MATNLLLDLRGIDTEPVTPAEYGSSPSLESLMGGMAMAETAASCSACSCCVVCCCCCCSG</sequence>
<gene>
    <name evidence="1" type="ORF">HNP84_003365</name>
</gene>
<proteinExistence type="predicted"/>
<protein>
    <submittedName>
        <fullName evidence="1">Uncharacterized protein</fullName>
    </submittedName>
</protein>
<dbReference type="RefSeq" id="WP_185050583.1">
    <property type="nucleotide sequence ID" value="NZ_BAABIX010000001.1"/>
</dbReference>
<evidence type="ECO:0000313" key="1">
    <source>
        <dbReference type="EMBL" id="MBB5133639.1"/>
    </source>
</evidence>
<organism evidence="1 2">
    <name type="scientific">Thermocatellispora tengchongensis</name>
    <dbReference type="NCBI Taxonomy" id="1073253"/>
    <lineage>
        <taxon>Bacteria</taxon>
        <taxon>Bacillati</taxon>
        <taxon>Actinomycetota</taxon>
        <taxon>Actinomycetes</taxon>
        <taxon>Streptosporangiales</taxon>
        <taxon>Streptosporangiaceae</taxon>
        <taxon>Thermocatellispora</taxon>
    </lineage>
</organism>
<name>A0A840P3S8_9ACTN</name>
<reference evidence="1 2" key="1">
    <citation type="submission" date="2020-08" db="EMBL/GenBank/DDBJ databases">
        <title>Genomic Encyclopedia of Type Strains, Phase IV (KMG-IV): sequencing the most valuable type-strain genomes for metagenomic binning, comparative biology and taxonomic classification.</title>
        <authorList>
            <person name="Goeker M."/>
        </authorList>
    </citation>
    <scope>NUCLEOTIDE SEQUENCE [LARGE SCALE GENOMIC DNA]</scope>
    <source>
        <strain evidence="1 2">DSM 45615</strain>
    </source>
</reference>